<dbReference type="Proteomes" id="UP000319663">
    <property type="component" value="Unassembled WGS sequence"/>
</dbReference>
<protein>
    <submittedName>
        <fullName evidence="2">Uncharacterized protein</fullName>
    </submittedName>
</protein>
<accession>A0A507QHK0</accession>
<dbReference type="AlphaFoldDB" id="A0A507QHK0"/>
<keyword evidence="3" id="KW-1185">Reference proteome</keyword>
<evidence type="ECO:0000256" key="1">
    <source>
        <dbReference type="SAM" id="Phobius"/>
    </source>
</evidence>
<feature type="transmembrane region" description="Helical" evidence="1">
    <location>
        <begin position="76"/>
        <end position="97"/>
    </location>
</feature>
<dbReference type="PANTHER" id="PTHR34144:SF8">
    <property type="entry name" value="GLYCOSYLTRANSFERASE FAMILY 69 PROTEIN"/>
    <property type="match status" value="1"/>
</dbReference>
<comment type="caution">
    <text evidence="2">The sequence shown here is derived from an EMBL/GenBank/DDBJ whole genome shotgun (WGS) entry which is preliminary data.</text>
</comment>
<organism evidence="2 3">
    <name type="scientific">Monascus purpureus</name>
    <name type="common">Red mold</name>
    <name type="synonym">Monascus anka</name>
    <dbReference type="NCBI Taxonomy" id="5098"/>
    <lineage>
        <taxon>Eukaryota</taxon>
        <taxon>Fungi</taxon>
        <taxon>Dikarya</taxon>
        <taxon>Ascomycota</taxon>
        <taxon>Pezizomycotina</taxon>
        <taxon>Eurotiomycetes</taxon>
        <taxon>Eurotiomycetidae</taxon>
        <taxon>Eurotiales</taxon>
        <taxon>Aspergillaceae</taxon>
        <taxon>Monascus</taxon>
    </lineage>
</organism>
<proteinExistence type="predicted"/>
<keyword evidence="1" id="KW-1133">Transmembrane helix</keyword>
<evidence type="ECO:0000313" key="3">
    <source>
        <dbReference type="Proteomes" id="UP000319663"/>
    </source>
</evidence>
<keyword evidence="1" id="KW-0812">Transmembrane</keyword>
<dbReference type="EMBL" id="VIFY01000269">
    <property type="protein sequence ID" value="TQB67986.1"/>
    <property type="molecule type" value="Genomic_DNA"/>
</dbReference>
<keyword evidence="1" id="KW-0472">Membrane</keyword>
<gene>
    <name evidence="2" type="ORF">MPDQ_004201</name>
</gene>
<dbReference type="InterPro" id="IPR021047">
    <property type="entry name" value="Mannosyltransferase_CMT1"/>
</dbReference>
<dbReference type="OrthoDB" id="262547at2759"/>
<dbReference type="Pfam" id="PF11735">
    <property type="entry name" value="CAP59_mtransfer"/>
    <property type="match status" value="1"/>
</dbReference>
<dbReference type="STRING" id="5098.A0A507QHK0"/>
<name>A0A507QHK0_MONPU</name>
<reference evidence="2 3" key="1">
    <citation type="submission" date="2019-06" db="EMBL/GenBank/DDBJ databases">
        <title>Wine fermentation using esterase from Monascus purpureus.</title>
        <authorList>
            <person name="Geng C."/>
            <person name="Zhang Y."/>
        </authorList>
    </citation>
    <scope>NUCLEOTIDE SEQUENCE [LARGE SCALE GENOMIC DNA]</scope>
    <source>
        <strain evidence="2">HQ1</strain>
    </source>
</reference>
<sequence length="526" mass="59389">MSSRLLRPDEYELASRSSLDSDGTLDLNELDFESQRPANWQFSIRRSPLLSKLLPSYYTGYRTLKPRRRSKCSRRLYLYSLVFTGTILFLLVITAIFRPSYTYLPPHYALLRKRALESHAPGRGNPRNESIFIAASLYDRGGELAGGQWGRAVLELINLLGKDNVFLSIYENDSGPEGRSALRNLEAQVTRDKSLLVFEEHLDLKTLPTVTVPGGSKRIKRIEYLAEVRNRALRPLDDHPERRYDKLLFLNDVVFDPIDAIQLLFSTNAAEKGAANYRAACAVDFSNPFKFYDTFATRDLQGYSMGVPFFPWFSSAGRGESRNDVLAEKDAVRVRSCWGGMVAFDARFFQHGESNSFPYAGSAGHTLPVRFRAGQDLFWEGSECCIVHADIQDAPSDVDAIIDTGIYMNPFVRVAYDGSTLSWLRFTRRFERLYPFIHSIVNHIAGMPHANIRRTEVPGQTVNETVWVSDGTAEGGGSFRSIIRTAGNDGFCGRRELSVIVEYREKGQKGWEVIRPPDSGNYTSFG</sequence>
<evidence type="ECO:0000313" key="2">
    <source>
        <dbReference type="EMBL" id="TQB67986.1"/>
    </source>
</evidence>
<dbReference type="PANTHER" id="PTHR34144">
    <property type="entry name" value="CHROMOSOME 8, WHOLE GENOME SHOTGUN SEQUENCE"/>
    <property type="match status" value="1"/>
</dbReference>